<evidence type="ECO:0000313" key="2">
    <source>
        <dbReference type="EMBL" id="RZB65049.1"/>
    </source>
</evidence>
<accession>A0A445GUU4</accession>
<gene>
    <name evidence="2" type="ORF">D0Y65_041196</name>
</gene>
<dbReference type="GO" id="GO:0007034">
    <property type="term" value="P:vacuolar transport"/>
    <property type="evidence" value="ECO:0007669"/>
    <property type="project" value="InterPro"/>
</dbReference>
<dbReference type="EMBL" id="QZWG01000015">
    <property type="protein sequence ID" value="RZB65049.1"/>
    <property type="molecule type" value="Genomic_DNA"/>
</dbReference>
<dbReference type="Pfam" id="PF03357">
    <property type="entry name" value="Snf7"/>
    <property type="match status" value="1"/>
</dbReference>
<comment type="caution">
    <text evidence="2">The sequence shown here is derived from an EMBL/GenBank/DDBJ whole genome shotgun (WGS) entry which is preliminary data.</text>
</comment>
<reference evidence="2 3" key="1">
    <citation type="submission" date="2018-09" db="EMBL/GenBank/DDBJ databases">
        <title>A high-quality reference genome of wild soybean provides a powerful tool to mine soybean genomes.</title>
        <authorList>
            <person name="Xie M."/>
            <person name="Chung C.Y.L."/>
            <person name="Li M.-W."/>
            <person name="Wong F.-L."/>
            <person name="Chan T.-F."/>
            <person name="Lam H.-M."/>
        </authorList>
    </citation>
    <scope>NUCLEOTIDE SEQUENCE [LARGE SCALE GENOMIC DNA]</scope>
    <source>
        <strain evidence="3">cv. W05</strain>
        <tissue evidence="2">Hypocotyl of etiolated seedlings</tissue>
    </source>
</reference>
<sequence>MSFIFGKRKTPAELLRENKRMLDKSIREIERERQGLQTQEKKLIAEIKKSAKQGQMLLIGTLVHHHILHLLALNLGTLHFALNRIILDGCPQHMYWSSSPLIKCRLDPSLALRTSASIYSPVTREPSSGAVRVMAKDLVRTRHQVEKFYKLKSQLQGVSLRIQTLKSTQAMGEAMKGVTKAMGQMNRQMNLPSLQKIMQEFERQNEKMELTSEMMGDAIDDALEGEEDEEETEDLVNQVLDEIGIDINQELVNAPSSAVAAPASKTKVPQVETTGNDDGGIDSDLQAREGLVFFDSSGIGDGRGRDFSRVNRSVSRISLENKIKRIYSKVSRLFVVRWKDILDRLWHFIDKDGNFHTVVYNQNLDKPVIVAGWTTLRDFYHLTGDHQVSLTHYGKMPNSVTFKVYLTPHRVTCSSLCPPPSLAPSPSLPLYVPSLFPLSAFPFPSPFIPVT</sequence>
<dbReference type="PANTHER" id="PTHR10476">
    <property type="entry name" value="CHARGED MULTIVESICULAR BODY PROTEIN"/>
    <property type="match status" value="1"/>
</dbReference>
<dbReference type="Proteomes" id="UP000289340">
    <property type="component" value="Chromosome 15"/>
</dbReference>
<protein>
    <submittedName>
        <fullName evidence="2">Vacuolar protein sorting-associated protein 2-like 1 isoform B</fullName>
    </submittedName>
</protein>
<dbReference type="InterPro" id="IPR005024">
    <property type="entry name" value="Snf7_fam"/>
</dbReference>
<dbReference type="AlphaFoldDB" id="A0A445GUU4"/>
<organism evidence="2 3">
    <name type="scientific">Glycine soja</name>
    <name type="common">Wild soybean</name>
    <dbReference type="NCBI Taxonomy" id="3848"/>
    <lineage>
        <taxon>Eukaryota</taxon>
        <taxon>Viridiplantae</taxon>
        <taxon>Streptophyta</taxon>
        <taxon>Embryophyta</taxon>
        <taxon>Tracheophyta</taxon>
        <taxon>Spermatophyta</taxon>
        <taxon>Magnoliopsida</taxon>
        <taxon>eudicotyledons</taxon>
        <taxon>Gunneridae</taxon>
        <taxon>Pentapetalae</taxon>
        <taxon>rosids</taxon>
        <taxon>fabids</taxon>
        <taxon>Fabales</taxon>
        <taxon>Fabaceae</taxon>
        <taxon>Papilionoideae</taxon>
        <taxon>50 kb inversion clade</taxon>
        <taxon>NPAAA clade</taxon>
        <taxon>indigoferoid/millettioid clade</taxon>
        <taxon>Phaseoleae</taxon>
        <taxon>Glycine</taxon>
        <taxon>Glycine subgen. Soja</taxon>
    </lineage>
</organism>
<name>A0A445GUU4_GLYSO</name>
<keyword evidence="1" id="KW-0175">Coiled coil</keyword>
<keyword evidence="3" id="KW-1185">Reference proteome</keyword>
<feature type="coiled-coil region" evidence="1">
    <location>
        <begin position="12"/>
        <end position="46"/>
    </location>
</feature>
<evidence type="ECO:0000256" key="1">
    <source>
        <dbReference type="SAM" id="Coils"/>
    </source>
</evidence>
<proteinExistence type="predicted"/>
<evidence type="ECO:0000313" key="3">
    <source>
        <dbReference type="Proteomes" id="UP000289340"/>
    </source>
</evidence>
<dbReference type="Gene3D" id="6.10.140.1230">
    <property type="match status" value="1"/>
</dbReference>